<keyword evidence="1" id="KW-1133">Transmembrane helix</keyword>
<keyword evidence="3" id="KW-1185">Reference proteome</keyword>
<proteinExistence type="predicted"/>
<organism evidence="2 3">
    <name type="scientific">Alkalicoccobacillus plakortidis</name>
    <dbReference type="NCBI Taxonomy" id="444060"/>
    <lineage>
        <taxon>Bacteria</taxon>
        <taxon>Bacillati</taxon>
        <taxon>Bacillota</taxon>
        <taxon>Bacilli</taxon>
        <taxon>Bacillales</taxon>
        <taxon>Bacillaceae</taxon>
        <taxon>Alkalicoccobacillus</taxon>
    </lineage>
</organism>
<dbReference type="RefSeq" id="WP_251608445.1">
    <property type="nucleotide sequence ID" value="NZ_JAMQJY010000001.1"/>
</dbReference>
<gene>
    <name evidence="2" type="ORF">NDM98_13375</name>
</gene>
<comment type="caution">
    <text evidence="2">The sequence shown here is derived from an EMBL/GenBank/DDBJ whole genome shotgun (WGS) entry which is preliminary data.</text>
</comment>
<sequence>MSFLNRKSRHLQFQKVLAGMVVFPVIAILGFLNVIPVSTSLAWVAFVAFIVCLLVFIISFNGKAPVDEK</sequence>
<keyword evidence="1" id="KW-0472">Membrane</keyword>
<evidence type="ECO:0000313" key="3">
    <source>
        <dbReference type="Proteomes" id="UP001203665"/>
    </source>
</evidence>
<name>A0ABT0XKE6_9BACI</name>
<dbReference type="Proteomes" id="UP001203665">
    <property type="component" value="Unassembled WGS sequence"/>
</dbReference>
<feature type="transmembrane region" description="Helical" evidence="1">
    <location>
        <begin position="16"/>
        <end position="35"/>
    </location>
</feature>
<reference evidence="2" key="1">
    <citation type="submission" date="2022-06" db="EMBL/GenBank/DDBJ databases">
        <title>Alkalicoccobacillus porphyridii sp. nov., isolated from a marine red alga, Porphyridium purpureum and reclassification of Shouchella plakortidis and Shouchella gibsonii as Alkalicoccobacillus plakortidis comb. nov. and Alkalicoccobacillus gibsonii comb. nov.</title>
        <authorList>
            <person name="Kim K.H."/>
            <person name="Lee J.K."/>
            <person name="Han D.M."/>
            <person name="Baek J.H."/>
            <person name="Jeon C.O."/>
        </authorList>
    </citation>
    <scope>NUCLEOTIDE SEQUENCE</scope>
    <source>
        <strain evidence="2">DSM 19153</strain>
    </source>
</reference>
<evidence type="ECO:0000313" key="2">
    <source>
        <dbReference type="EMBL" id="MCM2676382.1"/>
    </source>
</evidence>
<dbReference type="EMBL" id="JAMQJY010000001">
    <property type="protein sequence ID" value="MCM2676382.1"/>
    <property type="molecule type" value="Genomic_DNA"/>
</dbReference>
<feature type="transmembrane region" description="Helical" evidence="1">
    <location>
        <begin position="41"/>
        <end position="60"/>
    </location>
</feature>
<accession>A0ABT0XKE6</accession>
<protein>
    <submittedName>
        <fullName evidence="2">Uncharacterized protein</fullName>
    </submittedName>
</protein>
<evidence type="ECO:0000256" key="1">
    <source>
        <dbReference type="SAM" id="Phobius"/>
    </source>
</evidence>
<keyword evidence="1" id="KW-0812">Transmembrane</keyword>